<evidence type="ECO:0000256" key="1">
    <source>
        <dbReference type="SAM" id="MobiDB-lite"/>
    </source>
</evidence>
<keyword evidence="3" id="KW-1185">Reference proteome</keyword>
<accession>A0AAD7VLU2</accession>
<dbReference type="AlphaFoldDB" id="A0AAD7VLU2"/>
<protein>
    <submittedName>
        <fullName evidence="2">Uncharacterized protein</fullName>
    </submittedName>
</protein>
<dbReference type="Proteomes" id="UP001163823">
    <property type="component" value="Chromosome 2"/>
</dbReference>
<evidence type="ECO:0000313" key="2">
    <source>
        <dbReference type="EMBL" id="KAJ7980378.1"/>
    </source>
</evidence>
<gene>
    <name evidence="2" type="ORF">O6P43_003661</name>
</gene>
<name>A0AAD7VLU2_QUISA</name>
<proteinExistence type="predicted"/>
<evidence type="ECO:0000313" key="3">
    <source>
        <dbReference type="Proteomes" id="UP001163823"/>
    </source>
</evidence>
<sequence length="108" mass="11051">MSGLVHGLLNFIGGGDRRAPPPPPPSLSPSAPVTQPQSNHNSIPNTYNTLPPPPEASPSAPKSRPRRGGRGEYISGGDLNIKGLTNQTGYVKGNANGAINFGSLNTGA</sequence>
<dbReference type="EMBL" id="JARAOO010000002">
    <property type="protein sequence ID" value="KAJ7980378.1"/>
    <property type="molecule type" value="Genomic_DNA"/>
</dbReference>
<feature type="region of interest" description="Disordered" evidence="1">
    <location>
        <begin position="1"/>
        <end position="79"/>
    </location>
</feature>
<reference evidence="2" key="1">
    <citation type="journal article" date="2023" name="Science">
        <title>Elucidation of the pathway for biosynthesis of saponin adjuvants from the soapbark tree.</title>
        <authorList>
            <person name="Reed J."/>
            <person name="Orme A."/>
            <person name="El-Demerdash A."/>
            <person name="Owen C."/>
            <person name="Martin L.B.B."/>
            <person name="Misra R.C."/>
            <person name="Kikuchi S."/>
            <person name="Rejzek M."/>
            <person name="Martin A.C."/>
            <person name="Harkess A."/>
            <person name="Leebens-Mack J."/>
            <person name="Louveau T."/>
            <person name="Stephenson M.J."/>
            <person name="Osbourn A."/>
        </authorList>
    </citation>
    <scope>NUCLEOTIDE SEQUENCE</scope>
    <source>
        <strain evidence="2">S10</strain>
    </source>
</reference>
<feature type="compositionally biased region" description="Polar residues" evidence="1">
    <location>
        <begin position="33"/>
        <end position="49"/>
    </location>
</feature>
<dbReference type="KEGG" id="qsa:O6P43_003661"/>
<comment type="caution">
    <text evidence="2">The sequence shown here is derived from an EMBL/GenBank/DDBJ whole genome shotgun (WGS) entry which is preliminary data.</text>
</comment>
<organism evidence="2 3">
    <name type="scientific">Quillaja saponaria</name>
    <name type="common">Soap bark tree</name>
    <dbReference type="NCBI Taxonomy" id="32244"/>
    <lineage>
        <taxon>Eukaryota</taxon>
        <taxon>Viridiplantae</taxon>
        <taxon>Streptophyta</taxon>
        <taxon>Embryophyta</taxon>
        <taxon>Tracheophyta</taxon>
        <taxon>Spermatophyta</taxon>
        <taxon>Magnoliopsida</taxon>
        <taxon>eudicotyledons</taxon>
        <taxon>Gunneridae</taxon>
        <taxon>Pentapetalae</taxon>
        <taxon>rosids</taxon>
        <taxon>fabids</taxon>
        <taxon>Fabales</taxon>
        <taxon>Quillajaceae</taxon>
        <taxon>Quillaja</taxon>
    </lineage>
</organism>